<protein>
    <submittedName>
        <fullName evidence="2">Uncharacterized protein</fullName>
    </submittedName>
</protein>
<dbReference type="Proteomes" id="UP001189429">
    <property type="component" value="Unassembled WGS sequence"/>
</dbReference>
<accession>A0ABN9VR29</accession>
<dbReference type="EMBL" id="CAUYUJ010017393">
    <property type="protein sequence ID" value="CAK0874381.1"/>
    <property type="molecule type" value="Genomic_DNA"/>
</dbReference>
<feature type="region of interest" description="Disordered" evidence="1">
    <location>
        <begin position="178"/>
        <end position="197"/>
    </location>
</feature>
<feature type="compositionally biased region" description="Basic residues" evidence="1">
    <location>
        <begin position="298"/>
        <end position="310"/>
    </location>
</feature>
<proteinExistence type="predicted"/>
<feature type="compositionally biased region" description="Basic and acidic residues" evidence="1">
    <location>
        <begin position="144"/>
        <end position="154"/>
    </location>
</feature>
<evidence type="ECO:0000313" key="2">
    <source>
        <dbReference type="EMBL" id="CAK0874381.1"/>
    </source>
</evidence>
<evidence type="ECO:0000256" key="1">
    <source>
        <dbReference type="SAM" id="MobiDB-lite"/>
    </source>
</evidence>
<keyword evidence="3" id="KW-1185">Reference proteome</keyword>
<name>A0ABN9VR29_9DINO</name>
<feature type="region of interest" description="Disordered" evidence="1">
    <location>
        <begin position="132"/>
        <end position="154"/>
    </location>
</feature>
<gene>
    <name evidence="2" type="ORF">PCOR1329_LOCUS59320</name>
</gene>
<comment type="caution">
    <text evidence="2">The sequence shown here is derived from an EMBL/GenBank/DDBJ whole genome shotgun (WGS) entry which is preliminary data.</text>
</comment>
<organism evidence="2 3">
    <name type="scientific">Prorocentrum cordatum</name>
    <dbReference type="NCBI Taxonomy" id="2364126"/>
    <lineage>
        <taxon>Eukaryota</taxon>
        <taxon>Sar</taxon>
        <taxon>Alveolata</taxon>
        <taxon>Dinophyceae</taxon>
        <taxon>Prorocentrales</taxon>
        <taxon>Prorocentraceae</taxon>
        <taxon>Prorocentrum</taxon>
    </lineage>
</organism>
<sequence length="326" mass="35050">MVPIGCPCPSRVRQRELPDTTLLWTSTFWKHRSHFASRGAVPPPRAKARGRRAAARAAAMRGYWAQQTATAATATAFGAAHAAPSELQPPIACGAYSKENQLELLRLRAAGEQAQGRGSDSPALMALEAARKNNQPKAPAPKVPHGEREGPYPGMRERIVSETPYKVEKIWEVPVDAKPKAKSPRPTKESRPLGKMPVLPGRHELVLEGPFPLEKRIAELAAHAYYLWGHARYVQYLSAGSTSELLAHRLERLAKKADSAARALAHNAHIEMSSAPPGLPAQVCAAPAPFLPPPPSTSRRHAGPGARRRPPPPAPPGCGGLPAAFL</sequence>
<feature type="region of interest" description="Disordered" evidence="1">
    <location>
        <begin position="284"/>
        <end position="326"/>
    </location>
</feature>
<evidence type="ECO:0000313" key="3">
    <source>
        <dbReference type="Proteomes" id="UP001189429"/>
    </source>
</evidence>
<reference evidence="2" key="1">
    <citation type="submission" date="2023-10" db="EMBL/GenBank/DDBJ databases">
        <authorList>
            <person name="Chen Y."/>
            <person name="Shah S."/>
            <person name="Dougan E. K."/>
            <person name="Thang M."/>
            <person name="Chan C."/>
        </authorList>
    </citation>
    <scope>NUCLEOTIDE SEQUENCE [LARGE SCALE GENOMIC DNA]</scope>
</reference>